<dbReference type="EMBL" id="JAATIQ010000105">
    <property type="protein sequence ID" value="KAF4382018.1"/>
    <property type="molecule type" value="Genomic_DNA"/>
</dbReference>
<proteinExistence type="predicted"/>
<gene>
    <name evidence="1" type="ORF">G4B88_006650</name>
</gene>
<name>A0A7J6GGN5_CANSA</name>
<comment type="caution">
    <text evidence="1">The sequence shown here is derived from an EMBL/GenBank/DDBJ whole genome shotgun (WGS) entry which is preliminary data.</text>
</comment>
<protein>
    <submittedName>
        <fullName evidence="1">Uncharacterized protein</fullName>
    </submittedName>
</protein>
<accession>A0A7J6GGN5</accession>
<sequence length="70" mass="8167">MKKKNKRKYIWLGISLSHTQLNHRETSLKTGTSISLFEFWRHLLLKGDIFSGWNDILCFGMKARVIEGEG</sequence>
<evidence type="ECO:0000313" key="1">
    <source>
        <dbReference type="EMBL" id="KAF4382018.1"/>
    </source>
</evidence>
<dbReference type="AlphaFoldDB" id="A0A7J6GGN5"/>
<organism evidence="1 2">
    <name type="scientific">Cannabis sativa</name>
    <name type="common">Hemp</name>
    <name type="synonym">Marijuana</name>
    <dbReference type="NCBI Taxonomy" id="3483"/>
    <lineage>
        <taxon>Eukaryota</taxon>
        <taxon>Viridiplantae</taxon>
        <taxon>Streptophyta</taxon>
        <taxon>Embryophyta</taxon>
        <taxon>Tracheophyta</taxon>
        <taxon>Spermatophyta</taxon>
        <taxon>Magnoliopsida</taxon>
        <taxon>eudicotyledons</taxon>
        <taxon>Gunneridae</taxon>
        <taxon>Pentapetalae</taxon>
        <taxon>rosids</taxon>
        <taxon>fabids</taxon>
        <taxon>Rosales</taxon>
        <taxon>Cannabaceae</taxon>
        <taxon>Cannabis</taxon>
    </lineage>
</organism>
<evidence type="ECO:0000313" key="2">
    <source>
        <dbReference type="Proteomes" id="UP000583929"/>
    </source>
</evidence>
<dbReference type="Proteomes" id="UP000583929">
    <property type="component" value="Unassembled WGS sequence"/>
</dbReference>
<reference evidence="1 2" key="1">
    <citation type="journal article" date="2020" name="bioRxiv">
        <title>Sequence and annotation of 42 cannabis genomes reveals extensive copy number variation in cannabinoid synthesis and pathogen resistance genes.</title>
        <authorList>
            <person name="Mckernan K.J."/>
            <person name="Helbert Y."/>
            <person name="Kane L.T."/>
            <person name="Ebling H."/>
            <person name="Zhang L."/>
            <person name="Liu B."/>
            <person name="Eaton Z."/>
            <person name="Mclaughlin S."/>
            <person name="Kingan S."/>
            <person name="Baybayan P."/>
            <person name="Concepcion G."/>
            <person name="Jordan M."/>
            <person name="Riva A."/>
            <person name="Barbazuk W."/>
            <person name="Harkins T."/>
        </authorList>
    </citation>
    <scope>NUCLEOTIDE SEQUENCE [LARGE SCALE GENOMIC DNA]</scope>
    <source>
        <strain evidence="2">cv. Jamaican Lion 4</strain>
        <tissue evidence="1">Leaf</tissue>
    </source>
</reference>
<keyword evidence="2" id="KW-1185">Reference proteome</keyword>